<name>A0AB34K037_PRYPA</name>
<proteinExistence type="predicted"/>
<evidence type="ECO:0000256" key="1">
    <source>
        <dbReference type="SAM" id="Phobius"/>
    </source>
</evidence>
<dbReference type="InterPro" id="IPR036259">
    <property type="entry name" value="MFS_trans_sf"/>
</dbReference>
<feature type="transmembrane region" description="Helical" evidence="1">
    <location>
        <begin position="340"/>
        <end position="362"/>
    </location>
</feature>
<dbReference type="Gene3D" id="1.20.1250.20">
    <property type="entry name" value="MFS general substrate transporter like domains"/>
    <property type="match status" value="1"/>
</dbReference>
<dbReference type="PANTHER" id="PTHR23527:SF1">
    <property type="entry name" value="BLL3282 PROTEIN"/>
    <property type="match status" value="1"/>
</dbReference>
<evidence type="ECO:0008006" key="4">
    <source>
        <dbReference type="Google" id="ProtNLM"/>
    </source>
</evidence>
<feature type="transmembrane region" description="Helical" evidence="1">
    <location>
        <begin position="64"/>
        <end position="84"/>
    </location>
</feature>
<dbReference type="GO" id="GO:0022857">
    <property type="term" value="F:transmembrane transporter activity"/>
    <property type="evidence" value="ECO:0007669"/>
    <property type="project" value="InterPro"/>
</dbReference>
<gene>
    <name evidence="2" type="ORF">AB1Y20_015985</name>
</gene>
<keyword evidence="3" id="KW-1185">Reference proteome</keyword>
<dbReference type="InterPro" id="IPR052952">
    <property type="entry name" value="MFS-Transporter"/>
</dbReference>
<dbReference type="EMBL" id="JBGBPQ010000003">
    <property type="protein sequence ID" value="KAL1527314.1"/>
    <property type="molecule type" value="Genomic_DNA"/>
</dbReference>
<keyword evidence="1" id="KW-1133">Transmembrane helix</keyword>
<dbReference type="Pfam" id="PF07690">
    <property type="entry name" value="MFS_1"/>
    <property type="match status" value="1"/>
</dbReference>
<feature type="transmembrane region" description="Helical" evidence="1">
    <location>
        <begin position="149"/>
        <end position="170"/>
    </location>
</feature>
<keyword evidence="1" id="KW-0472">Membrane</keyword>
<dbReference type="PANTHER" id="PTHR23527">
    <property type="entry name" value="BLL3282 PROTEIN"/>
    <property type="match status" value="1"/>
</dbReference>
<feature type="transmembrane region" description="Helical" evidence="1">
    <location>
        <begin position="401"/>
        <end position="425"/>
    </location>
</feature>
<evidence type="ECO:0000313" key="3">
    <source>
        <dbReference type="Proteomes" id="UP001515480"/>
    </source>
</evidence>
<feature type="transmembrane region" description="Helical" evidence="1">
    <location>
        <begin position="96"/>
        <end position="129"/>
    </location>
</feature>
<feature type="transmembrane region" description="Helical" evidence="1">
    <location>
        <begin position="21"/>
        <end position="44"/>
    </location>
</feature>
<feature type="transmembrane region" description="Helical" evidence="1">
    <location>
        <begin position="374"/>
        <end position="395"/>
    </location>
</feature>
<protein>
    <recommendedName>
        <fullName evidence="4">Major facilitator superfamily (MFS) profile domain-containing protein</fullName>
    </recommendedName>
</protein>
<dbReference type="SUPFAM" id="SSF103473">
    <property type="entry name" value="MFS general substrate transporter"/>
    <property type="match status" value="1"/>
</dbReference>
<accession>A0AB34K037</accession>
<dbReference type="Proteomes" id="UP001515480">
    <property type="component" value="Unassembled WGS sequence"/>
</dbReference>
<comment type="caution">
    <text evidence="2">The sequence shown here is derived from an EMBL/GenBank/DDBJ whole genome shotgun (WGS) entry which is preliminary data.</text>
</comment>
<feature type="transmembrane region" description="Helical" evidence="1">
    <location>
        <begin position="182"/>
        <end position="202"/>
    </location>
</feature>
<evidence type="ECO:0000313" key="2">
    <source>
        <dbReference type="EMBL" id="KAL1527314.1"/>
    </source>
</evidence>
<sequence length="439" mass="46432">MAATQATNGAARCEGLRSRRWWRYAVLSVDVACFAVLTSGGYILRSLTAPAVLADFGVSVSELSVVWALANAIKVVVQCAVSLVMDSVGAANTLRISFVGVALTCIATAASPGIVSYAVVMLLQNAVFILGKQPTHSALICSYFDGSELGFALGLMNIGYSLAGAALPLLCAPLLTCCGWRAAYYVIAAALLAFLPMVWNVLVLGPTSVGASEAAEMPGLTFDEVVRRPSFWLLMLSGVLFKGWEGTVTAHLPLILELEGGTSVLESATLYSILFACAIVGNLSSSAALLFVPTRVLWLISSLGFFSSHLILVVTDWSGLLRGAGLAGSFQITQSYQRQILFVVVYGICYGGMMTSLVYEPVRLYGKKALPQTLCYLFGALAIGEIIGPTAVGVIHDVYNYATSLMLITFTGSGLLFWCANALAWGPGLKNNQASTTLH</sequence>
<dbReference type="AlphaFoldDB" id="A0AB34K037"/>
<reference evidence="2 3" key="1">
    <citation type="journal article" date="2024" name="Science">
        <title>Giant polyketide synthase enzymes in the biosynthesis of giant marine polyether toxins.</title>
        <authorList>
            <person name="Fallon T.R."/>
            <person name="Shende V.V."/>
            <person name="Wierzbicki I.H."/>
            <person name="Pendleton A.L."/>
            <person name="Watervoot N.F."/>
            <person name="Auber R.P."/>
            <person name="Gonzalez D.J."/>
            <person name="Wisecaver J.H."/>
            <person name="Moore B.S."/>
        </authorList>
    </citation>
    <scope>NUCLEOTIDE SEQUENCE [LARGE SCALE GENOMIC DNA]</scope>
    <source>
        <strain evidence="2 3">12B1</strain>
    </source>
</reference>
<keyword evidence="1" id="KW-0812">Transmembrane</keyword>
<feature type="transmembrane region" description="Helical" evidence="1">
    <location>
        <begin position="268"/>
        <end position="290"/>
    </location>
</feature>
<organism evidence="2 3">
    <name type="scientific">Prymnesium parvum</name>
    <name type="common">Toxic golden alga</name>
    <dbReference type="NCBI Taxonomy" id="97485"/>
    <lineage>
        <taxon>Eukaryota</taxon>
        <taxon>Haptista</taxon>
        <taxon>Haptophyta</taxon>
        <taxon>Prymnesiophyceae</taxon>
        <taxon>Prymnesiales</taxon>
        <taxon>Prymnesiaceae</taxon>
        <taxon>Prymnesium</taxon>
    </lineage>
</organism>
<dbReference type="InterPro" id="IPR011701">
    <property type="entry name" value="MFS"/>
</dbReference>
<feature type="transmembrane region" description="Helical" evidence="1">
    <location>
        <begin position="297"/>
        <end position="320"/>
    </location>
</feature>